<organism evidence="1 2">
    <name type="scientific">Elstera litoralis</name>
    <dbReference type="NCBI Taxonomy" id="552518"/>
    <lineage>
        <taxon>Bacteria</taxon>
        <taxon>Pseudomonadati</taxon>
        <taxon>Pseudomonadota</taxon>
        <taxon>Alphaproteobacteria</taxon>
        <taxon>Rhodospirillales</taxon>
        <taxon>Rhodospirillaceae</taxon>
        <taxon>Elstera</taxon>
    </lineage>
</organism>
<sequence length="91" mass="10160">MKNFRFFLTICAVLIFLSVLLGSGAMRDNSDYGRVVRCVGLVVEQDINNKDYHYNFGDFETLWCSLVTPMTIVAGATRLGLTIFSQSALTI</sequence>
<evidence type="ECO:0000313" key="1">
    <source>
        <dbReference type="EMBL" id="KJV08843.1"/>
    </source>
</evidence>
<comment type="caution">
    <text evidence="1">The sequence shown here is derived from an EMBL/GenBank/DDBJ whole genome shotgun (WGS) entry which is preliminary data.</text>
</comment>
<feature type="non-terminal residue" evidence="1">
    <location>
        <position position="91"/>
    </location>
</feature>
<dbReference type="Proteomes" id="UP000033774">
    <property type="component" value="Unassembled WGS sequence"/>
</dbReference>
<accession>A0A0F3IQM2</accession>
<reference evidence="1 2" key="1">
    <citation type="submission" date="2015-03" db="EMBL/GenBank/DDBJ databases">
        <title>Draft genome sequence of Elstera litoralis.</title>
        <authorList>
            <person name="Rahalkar M.C."/>
            <person name="Dhakephalkar P.K."/>
            <person name="Pore S.D."/>
            <person name="Arora P."/>
            <person name="Kapse N.G."/>
            <person name="Pandit P.S."/>
        </authorList>
    </citation>
    <scope>NUCLEOTIDE SEQUENCE [LARGE SCALE GENOMIC DNA]</scope>
    <source>
        <strain evidence="1 2">Dia-1</strain>
    </source>
</reference>
<proteinExistence type="predicted"/>
<dbReference type="EMBL" id="LAJY01000433">
    <property type="protein sequence ID" value="KJV08843.1"/>
    <property type="molecule type" value="Genomic_DNA"/>
</dbReference>
<dbReference type="AlphaFoldDB" id="A0A0F3IQM2"/>
<gene>
    <name evidence="1" type="ORF">VZ95_15180</name>
</gene>
<protein>
    <submittedName>
        <fullName evidence="1">Uncharacterized protein</fullName>
    </submittedName>
</protein>
<name>A0A0F3IQM2_9PROT</name>
<keyword evidence="2" id="KW-1185">Reference proteome</keyword>
<dbReference type="RefSeq" id="WP_045776609.1">
    <property type="nucleotide sequence ID" value="NZ_LAJY01000433.1"/>
</dbReference>
<evidence type="ECO:0000313" key="2">
    <source>
        <dbReference type="Proteomes" id="UP000033774"/>
    </source>
</evidence>